<feature type="compositionally biased region" description="Basic and acidic residues" evidence="6">
    <location>
        <begin position="852"/>
        <end position="861"/>
    </location>
</feature>
<protein>
    <recommendedName>
        <fullName evidence="3">non-reducing end alpha-L-arabinofuranosidase</fullName>
        <ecNumber evidence="3">3.2.1.55</ecNumber>
    </recommendedName>
</protein>
<dbReference type="InterPro" id="IPR017853">
    <property type="entry name" value="GH"/>
</dbReference>
<dbReference type="Proteomes" id="UP000287533">
    <property type="component" value="Unassembled WGS sequence"/>
</dbReference>
<evidence type="ECO:0000313" key="9">
    <source>
        <dbReference type="Proteomes" id="UP000287533"/>
    </source>
</evidence>
<gene>
    <name evidence="8" type="ORF">D2E25_1546</name>
</gene>
<dbReference type="PANTHER" id="PTHR31776:SF26">
    <property type="entry name" value="SECRETED ARABINOSIDASE"/>
    <property type="match status" value="1"/>
</dbReference>
<dbReference type="EMBL" id="QXGL01000005">
    <property type="protein sequence ID" value="RSX52135.1"/>
    <property type="molecule type" value="Genomic_DNA"/>
</dbReference>
<dbReference type="AlphaFoldDB" id="A0A430FGW2"/>
<keyword evidence="5" id="KW-0378">Hydrolase</keyword>
<organism evidence="8 9">
    <name type="scientific">Bifidobacterium goeldii</name>
    <dbReference type="NCBI Taxonomy" id="2306975"/>
    <lineage>
        <taxon>Bacteria</taxon>
        <taxon>Bacillati</taxon>
        <taxon>Actinomycetota</taxon>
        <taxon>Actinomycetes</taxon>
        <taxon>Bifidobacteriales</taxon>
        <taxon>Bifidobacteriaceae</taxon>
        <taxon>Bifidobacterium</taxon>
    </lineage>
</organism>
<feature type="region of interest" description="Disordered" evidence="6">
    <location>
        <begin position="1"/>
        <end position="27"/>
    </location>
</feature>
<evidence type="ECO:0000313" key="8">
    <source>
        <dbReference type="EMBL" id="RSX52135.1"/>
    </source>
</evidence>
<comment type="similarity">
    <text evidence="2">Belongs to the glycosyl hydrolase 51 family.</text>
</comment>
<dbReference type="InterPro" id="IPR055235">
    <property type="entry name" value="ASD1_cat"/>
</dbReference>
<dbReference type="EC" id="3.2.1.55" evidence="3"/>
<evidence type="ECO:0000256" key="2">
    <source>
        <dbReference type="ARBA" id="ARBA00007186"/>
    </source>
</evidence>
<reference evidence="8 9" key="1">
    <citation type="submission" date="2018-09" db="EMBL/GenBank/DDBJ databases">
        <title>Characterization of the phylogenetic diversity of five novel species belonging to the genus Bifidobacterium.</title>
        <authorList>
            <person name="Lugli G.A."/>
            <person name="Duranti S."/>
            <person name="Milani C."/>
        </authorList>
    </citation>
    <scope>NUCLEOTIDE SEQUENCE [LARGE SCALE GENOMIC DNA]</scope>
    <source>
        <strain evidence="8 9">2034B</strain>
    </source>
</reference>
<evidence type="ECO:0000259" key="7">
    <source>
        <dbReference type="SMART" id="SM00813"/>
    </source>
</evidence>
<dbReference type="Gene3D" id="3.20.20.80">
    <property type="entry name" value="Glycosidases"/>
    <property type="match status" value="1"/>
</dbReference>
<dbReference type="Pfam" id="PF06964">
    <property type="entry name" value="Alpha-L-AF_C"/>
    <property type="match status" value="1"/>
</dbReference>
<dbReference type="InterPro" id="IPR051563">
    <property type="entry name" value="Glycosyl_Hydrolase_51"/>
</dbReference>
<evidence type="ECO:0000256" key="5">
    <source>
        <dbReference type="ARBA" id="ARBA00022801"/>
    </source>
</evidence>
<comment type="catalytic activity">
    <reaction evidence="1">
        <text>Hydrolysis of terminal non-reducing alpha-L-arabinofuranoside residues in alpha-L-arabinosides.</text>
        <dbReference type="EC" id="3.2.1.55"/>
    </reaction>
</comment>
<evidence type="ECO:0000256" key="6">
    <source>
        <dbReference type="SAM" id="MobiDB-lite"/>
    </source>
</evidence>
<dbReference type="Pfam" id="PF22848">
    <property type="entry name" value="ASD1_dom"/>
    <property type="match status" value="1"/>
</dbReference>
<dbReference type="InterPro" id="IPR010720">
    <property type="entry name" value="Alpha-L-AF_C"/>
</dbReference>
<keyword evidence="9" id="KW-1185">Reference proteome</keyword>
<evidence type="ECO:0000256" key="1">
    <source>
        <dbReference type="ARBA" id="ARBA00001462"/>
    </source>
</evidence>
<name>A0A430FGW2_9BIFI</name>
<proteinExistence type="inferred from homology"/>
<comment type="caution">
    <text evidence="8">The sequence shown here is derived from an EMBL/GenBank/DDBJ whole genome shotgun (WGS) entry which is preliminary data.</text>
</comment>
<dbReference type="PANTHER" id="PTHR31776">
    <property type="entry name" value="ALPHA-L-ARABINOFURANOSIDASE 1"/>
    <property type="match status" value="1"/>
</dbReference>
<dbReference type="RefSeq" id="WP_125981582.1">
    <property type="nucleotide sequence ID" value="NZ_QXGL01000005.1"/>
</dbReference>
<evidence type="ECO:0000256" key="3">
    <source>
        <dbReference type="ARBA" id="ARBA00012670"/>
    </source>
</evidence>
<dbReference type="OrthoDB" id="9758923at2"/>
<dbReference type="Gene3D" id="2.60.120.560">
    <property type="entry name" value="Exo-inulinase, domain 1"/>
    <property type="match status" value="1"/>
</dbReference>
<feature type="domain" description="Alpha-L-arabinofuranosidase C-terminal" evidence="7">
    <location>
        <begin position="530"/>
        <end position="883"/>
    </location>
</feature>
<feature type="compositionally biased region" description="Polar residues" evidence="6">
    <location>
        <begin position="1"/>
        <end position="20"/>
    </location>
</feature>
<keyword evidence="4" id="KW-0732">Signal</keyword>
<accession>A0A430FGW2</accession>
<sequence length="895" mass="97428">MADITAQQPNEEATTVTSPNAASAAPHVTAATAPTTITVHNSKSGKAISTDLWGIFLEDINYSIDGGLNADLVQNGAFAYNRADNPRWSHLFTWTIDYPRAAARDVSVRTDHPVAAENPHYMAAQLGASADDTDSADTVTLINRGFDGMTFAAGTRYACTAWVRAEGADMTIAAELIDEATQADDGGAAVLAHAEMSINAHGASEDHDEDHNHAVNTPTVHGWQRLAVTLDCTGSTTQGALRFTVSRAGDISTSNSTSNAATAAIAATISIPAAAPATFSIDWVTLRPCNADGTPRLFRDDMVRALHDLAPRFMRFPGGCITHGVETSNIYRWKRTIGPVEHRPHQYSYWGYHQSFTVGFHEYFLLCEAIGAKPLPVLPVGVSCQNTAGGVTVVPMDQMTEFVQDALDLIEYANGPVTSTWGAKRAAAGHPKPFGLEYLGLGNEDKINDAFRERFSLIYDAVKRAYPNITVIGTAGPNPSGEDYDAGWDFARRKPIDMVDEHAYKSPQWWFAHLDHYDGRDPLGPATYLGEYGSWSNLQISALAEAAIMTSIERNGDTVRMASYAPLFGRLAHTQWHPDLLYFDSERTIPTLNYWVQRMYARSAMTHVLDTTVRNEPRFEPEPRNWTGLRFGSVDAGSFVFSDISVTVLDANDATSANDASVANDSDTAAPSIVHAPDTTLRGSGASVDTGLHVTADHYRIAFTARRTDGEDGLIIDFGAVDSSDYFRWAFGDWDNKYYILKRVGDGIPDEAVPAVEGGVESNRDYRVEIEVANQGQHVQVWLNGQRIHEYRDTSEQNRFVVSAGRNTTAGALTIRIVNATDQPQPVEFTFDQSPLTGSAHGTATTLAAARDAGKPFEEAPARPQTVDVSAADLAHWKAEPYSFTVLTLPEQPEQ</sequence>
<dbReference type="GO" id="GO:0046373">
    <property type="term" value="P:L-arabinose metabolic process"/>
    <property type="evidence" value="ECO:0007669"/>
    <property type="project" value="InterPro"/>
</dbReference>
<dbReference type="SUPFAM" id="SSF51445">
    <property type="entry name" value="(Trans)glycosidases"/>
    <property type="match status" value="1"/>
</dbReference>
<dbReference type="GO" id="GO:0046556">
    <property type="term" value="F:alpha-L-arabinofuranosidase activity"/>
    <property type="evidence" value="ECO:0007669"/>
    <property type="project" value="UniProtKB-EC"/>
</dbReference>
<evidence type="ECO:0000256" key="4">
    <source>
        <dbReference type="ARBA" id="ARBA00022729"/>
    </source>
</evidence>
<feature type="region of interest" description="Disordered" evidence="6">
    <location>
        <begin position="845"/>
        <end position="866"/>
    </location>
</feature>
<dbReference type="SMART" id="SM00813">
    <property type="entry name" value="Alpha-L-AF_C"/>
    <property type="match status" value="1"/>
</dbReference>